<reference evidence="6 7" key="1">
    <citation type="submission" date="2020-08" db="EMBL/GenBank/DDBJ databases">
        <title>Genomic Encyclopedia of Type Strains, Phase III (KMG-III): the genomes of soil and plant-associated and newly described type strains.</title>
        <authorList>
            <person name="Whitman W."/>
        </authorList>
    </citation>
    <scope>NUCLEOTIDE SEQUENCE [LARGE SCALE GENOMIC DNA]</scope>
    <source>
        <strain evidence="6 7">CECT 8654</strain>
    </source>
</reference>
<accession>A0A7W4W6Q9</accession>
<dbReference type="PANTHER" id="PTHR43280">
    <property type="entry name" value="ARAC-FAMILY TRANSCRIPTIONAL REGULATOR"/>
    <property type="match status" value="1"/>
</dbReference>
<keyword evidence="3" id="KW-0804">Transcription</keyword>
<dbReference type="PROSITE" id="PS01124">
    <property type="entry name" value="HTH_ARAC_FAMILY_2"/>
    <property type="match status" value="1"/>
</dbReference>
<evidence type="ECO:0000256" key="4">
    <source>
        <dbReference type="SAM" id="Phobius"/>
    </source>
</evidence>
<dbReference type="EMBL" id="JACHWY010000003">
    <property type="protein sequence ID" value="MBB3048459.1"/>
    <property type="molecule type" value="Genomic_DNA"/>
</dbReference>
<dbReference type="Proteomes" id="UP000537130">
    <property type="component" value="Unassembled WGS sequence"/>
</dbReference>
<dbReference type="GO" id="GO:0043565">
    <property type="term" value="F:sequence-specific DNA binding"/>
    <property type="evidence" value="ECO:0007669"/>
    <property type="project" value="InterPro"/>
</dbReference>
<evidence type="ECO:0000256" key="3">
    <source>
        <dbReference type="ARBA" id="ARBA00023163"/>
    </source>
</evidence>
<evidence type="ECO:0000256" key="2">
    <source>
        <dbReference type="ARBA" id="ARBA00023125"/>
    </source>
</evidence>
<dbReference type="SUPFAM" id="SSF46689">
    <property type="entry name" value="Homeodomain-like"/>
    <property type="match status" value="1"/>
</dbReference>
<feature type="domain" description="HTH araC/xylS-type" evidence="5">
    <location>
        <begin position="299"/>
        <end position="400"/>
    </location>
</feature>
<dbReference type="SMART" id="SM00342">
    <property type="entry name" value="HTH_ARAC"/>
    <property type="match status" value="1"/>
</dbReference>
<gene>
    <name evidence="6" type="ORF">FHR99_002733</name>
</gene>
<proteinExistence type="predicted"/>
<protein>
    <submittedName>
        <fullName evidence="6">AraC-like DNA-binding protein</fullName>
    </submittedName>
</protein>
<dbReference type="InterPro" id="IPR018060">
    <property type="entry name" value="HTH_AraC"/>
</dbReference>
<sequence length="409" mass="45129">MSIAALAALIVMAQLALLVAMLLMIAEPAMRVANRLLALILLIIGSSLLLFFWKETGTTPFPGYYRRVVAVTGLAISPLMLLYTRAMVQPGFRLRRGDLLHFVPVALVLIASLPVFGLMTDPEAGVAIATDDSPHLMWLTSLIALLGSAWGLAYVIASLRVVSRYQRGLRDRFSSLEAISLRWLRRILYLFGVMNLVMAPVALLRVEVGGSLHPVLYVILPTAVILLNYVAIAGFRRAQLFYALPELATLLDEKLDKPSTPATAPDTPIQDEVSSDNATKYARSGLDESACRQLWAEVERIMRESKPYLDDSLQLASLAREVGISTQELSQVLSTCAGQNFYDYVNSYRVREVQALMANPDYRESSLLYLAEEAGFRSKSTFNKYFKAAVGQTPGAYRAALLSPETTEK</sequence>
<keyword evidence="4" id="KW-1133">Transmembrane helix</keyword>
<dbReference type="GO" id="GO:0003700">
    <property type="term" value="F:DNA-binding transcription factor activity"/>
    <property type="evidence" value="ECO:0007669"/>
    <property type="project" value="InterPro"/>
</dbReference>
<comment type="caution">
    <text evidence="6">The sequence shown here is derived from an EMBL/GenBank/DDBJ whole genome shotgun (WGS) entry which is preliminary data.</text>
</comment>
<feature type="transmembrane region" description="Helical" evidence="4">
    <location>
        <begin position="138"/>
        <end position="162"/>
    </location>
</feature>
<feature type="transmembrane region" description="Helical" evidence="4">
    <location>
        <begin position="6"/>
        <end position="24"/>
    </location>
</feature>
<evidence type="ECO:0000259" key="5">
    <source>
        <dbReference type="PROSITE" id="PS01124"/>
    </source>
</evidence>
<keyword evidence="2 6" id="KW-0238">DNA-binding</keyword>
<feature type="transmembrane region" description="Helical" evidence="4">
    <location>
        <begin position="99"/>
        <end position="118"/>
    </location>
</feature>
<keyword evidence="7" id="KW-1185">Reference proteome</keyword>
<name>A0A7W4W6Q9_9GAMM</name>
<organism evidence="6 7">
    <name type="scientific">Litorivivens lipolytica</name>
    <dbReference type="NCBI Taxonomy" id="1524264"/>
    <lineage>
        <taxon>Bacteria</taxon>
        <taxon>Pseudomonadati</taxon>
        <taxon>Pseudomonadota</taxon>
        <taxon>Gammaproteobacteria</taxon>
        <taxon>Litorivivens</taxon>
    </lineage>
</organism>
<feature type="transmembrane region" description="Helical" evidence="4">
    <location>
        <begin position="65"/>
        <end position="87"/>
    </location>
</feature>
<dbReference type="RefSeq" id="WP_183411243.1">
    <property type="nucleotide sequence ID" value="NZ_JACHWY010000003.1"/>
</dbReference>
<dbReference type="AlphaFoldDB" id="A0A7W4W6Q9"/>
<keyword evidence="1" id="KW-0805">Transcription regulation</keyword>
<evidence type="ECO:0000313" key="7">
    <source>
        <dbReference type="Proteomes" id="UP000537130"/>
    </source>
</evidence>
<evidence type="ECO:0000313" key="6">
    <source>
        <dbReference type="EMBL" id="MBB3048459.1"/>
    </source>
</evidence>
<dbReference type="Gene3D" id="1.10.10.60">
    <property type="entry name" value="Homeodomain-like"/>
    <property type="match status" value="2"/>
</dbReference>
<dbReference type="InterPro" id="IPR009057">
    <property type="entry name" value="Homeodomain-like_sf"/>
</dbReference>
<keyword evidence="4" id="KW-0812">Transmembrane</keyword>
<dbReference type="PROSITE" id="PS00041">
    <property type="entry name" value="HTH_ARAC_FAMILY_1"/>
    <property type="match status" value="1"/>
</dbReference>
<evidence type="ECO:0000256" key="1">
    <source>
        <dbReference type="ARBA" id="ARBA00023015"/>
    </source>
</evidence>
<keyword evidence="4" id="KW-0472">Membrane</keyword>
<feature type="transmembrane region" description="Helical" evidence="4">
    <location>
        <begin position="215"/>
        <end position="235"/>
    </location>
</feature>
<feature type="transmembrane region" description="Helical" evidence="4">
    <location>
        <begin position="183"/>
        <end position="203"/>
    </location>
</feature>
<dbReference type="PANTHER" id="PTHR43280:SF29">
    <property type="entry name" value="ARAC-FAMILY TRANSCRIPTIONAL REGULATOR"/>
    <property type="match status" value="1"/>
</dbReference>
<dbReference type="Pfam" id="PF12833">
    <property type="entry name" value="HTH_18"/>
    <property type="match status" value="1"/>
</dbReference>
<dbReference type="InterPro" id="IPR018062">
    <property type="entry name" value="HTH_AraC-typ_CS"/>
</dbReference>
<feature type="transmembrane region" description="Helical" evidence="4">
    <location>
        <begin position="36"/>
        <end position="53"/>
    </location>
</feature>